<name>A0A7C9PLP8_9MICO</name>
<feature type="transmembrane region" description="Helical" evidence="7">
    <location>
        <begin position="240"/>
        <end position="262"/>
    </location>
</feature>
<comment type="pathway">
    <text evidence="7">Protein modification; lipoprotein biosynthesis (diacylglyceryl transfer).</text>
</comment>
<keyword evidence="6 7" id="KW-0472">Membrane</keyword>
<keyword evidence="2 7" id="KW-1003">Cell membrane</keyword>
<comment type="subcellular location">
    <subcellularLocation>
        <location evidence="7">Cell membrane</location>
        <topology evidence="7">Multi-pass membrane protein</topology>
    </subcellularLocation>
</comment>
<evidence type="ECO:0000256" key="1">
    <source>
        <dbReference type="ARBA" id="ARBA00007150"/>
    </source>
</evidence>
<keyword evidence="5 7" id="KW-1133">Transmembrane helix</keyword>
<evidence type="ECO:0000313" key="10">
    <source>
        <dbReference type="Proteomes" id="UP000479756"/>
    </source>
</evidence>
<feature type="compositionally biased region" description="Acidic residues" evidence="8">
    <location>
        <begin position="289"/>
        <end position="301"/>
    </location>
</feature>
<dbReference type="PANTHER" id="PTHR30589">
    <property type="entry name" value="PROLIPOPROTEIN DIACYLGLYCERYL TRANSFERASE"/>
    <property type="match status" value="1"/>
</dbReference>
<feature type="transmembrane region" description="Helical" evidence="7">
    <location>
        <begin position="184"/>
        <end position="202"/>
    </location>
</feature>
<keyword evidence="9" id="KW-0449">Lipoprotein</keyword>
<feature type="transmembrane region" description="Helical" evidence="7">
    <location>
        <begin position="20"/>
        <end position="40"/>
    </location>
</feature>
<keyword evidence="4 7" id="KW-0812">Transmembrane</keyword>
<comment type="catalytic activity">
    <reaction evidence="7">
        <text>L-cysteinyl-[prolipoprotein] + a 1,2-diacyl-sn-glycero-3-phospho-(1'-sn-glycerol) = an S-1,2-diacyl-sn-glyceryl-L-cysteinyl-[prolipoprotein] + sn-glycerol 1-phosphate + H(+)</text>
        <dbReference type="Rhea" id="RHEA:56712"/>
        <dbReference type="Rhea" id="RHEA-COMP:14679"/>
        <dbReference type="Rhea" id="RHEA-COMP:14680"/>
        <dbReference type="ChEBI" id="CHEBI:15378"/>
        <dbReference type="ChEBI" id="CHEBI:29950"/>
        <dbReference type="ChEBI" id="CHEBI:57685"/>
        <dbReference type="ChEBI" id="CHEBI:64716"/>
        <dbReference type="ChEBI" id="CHEBI:140658"/>
        <dbReference type="EC" id="2.5.1.145"/>
    </reaction>
</comment>
<protein>
    <recommendedName>
        <fullName evidence="7">Phosphatidylglycerol--prolipoprotein diacylglyceryl transferase</fullName>
        <ecNumber evidence="7">2.5.1.145</ecNumber>
    </recommendedName>
</protein>
<dbReference type="Pfam" id="PF01790">
    <property type="entry name" value="LGT"/>
    <property type="match status" value="1"/>
</dbReference>
<keyword evidence="3 7" id="KW-0808">Transferase</keyword>
<keyword evidence="9" id="KW-0328">Glycosyltransferase</keyword>
<dbReference type="InterPro" id="IPR001640">
    <property type="entry name" value="Lgt"/>
</dbReference>
<feature type="transmembrane region" description="Helical" evidence="7">
    <location>
        <begin position="209"/>
        <end position="228"/>
    </location>
</feature>
<evidence type="ECO:0000313" key="9">
    <source>
        <dbReference type="EMBL" id="NEM90188.1"/>
    </source>
</evidence>
<dbReference type="GO" id="GO:0005886">
    <property type="term" value="C:plasma membrane"/>
    <property type="evidence" value="ECO:0007669"/>
    <property type="project" value="UniProtKB-SubCell"/>
</dbReference>
<dbReference type="UniPathway" id="UPA00664"/>
<evidence type="ECO:0000256" key="8">
    <source>
        <dbReference type="SAM" id="MobiDB-lite"/>
    </source>
</evidence>
<accession>A0A7C9PLP8</accession>
<evidence type="ECO:0000256" key="6">
    <source>
        <dbReference type="ARBA" id="ARBA00023136"/>
    </source>
</evidence>
<dbReference type="PANTHER" id="PTHR30589:SF0">
    <property type="entry name" value="PHOSPHATIDYLGLYCEROL--PROLIPOPROTEIN DIACYLGLYCERYL TRANSFERASE"/>
    <property type="match status" value="1"/>
</dbReference>
<proteinExistence type="inferred from homology"/>
<keyword evidence="10" id="KW-1185">Reference proteome</keyword>
<dbReference type="GO" id="GO:0008961">
    <property type="term" value="F:phosphatidylglycerol-prolipoprotein diacylglyceryl transferase activity"/>
    <property type="evidence" value="ECO:0007669"/>
    <property type="project" value="UniProtKB-UniRule"/>
</dbReference>
<dbReference type="NCBIfam" id="TIGR00544">
    <property type="entry name" value="lgt"/>
    <property type="match status" value="1"/>
</dbReference>
<evidence type="ECO:0000256" key="4">
    <source>
        <dbReference type="ARBA" id="ARBA00022692"/>
    </source>
</evidence>
<dbReference type="EC" id="2.5.1.145" evidence="7"/>
<gene>
    <name evidence="7" type="primary">lgt</name>
    <name evidence="9" type="ORF">G3T37_02315</name>
</gene>
<feature type="region of interest" description="Disordered" evidence="8">
    <location>
        <begin position="273"/>
        <end position="315"/>
    </location>
</feature>
<comment type="function">
    <text evidence="7">Catalyzes the transfer of the diacylglyceryl group from phosphatidylglycerol to the sulfhydryl group of the N-terminal cysteine of a prolipoprotein, the first step in the formation of mature lipoproteins.</text>
</comment>
<feature type="transmembrane region" description="Helical" evidence="7">
    <location>
        <begin position="92"/>
        <end position="116"/>
    </location>
</feature>
<dbReference type="GO" id="GO:0042158">
    <property type="term" value="P:lipoprotein biosynthetic process"/>
    <property type="evidence" value="ECO:0007669"/>
    <property type="project" value="UniProtKB-UniRule"/>
</dbReference>
<dbReference type="EMBL" id="JAAGWZ010000001">
    <property type="protein sequence ID" value="NEM90188.1"/>
    <property type="molecule type" value="Genomic_DNA"/>
</dbReference>
<comment type="similarity">
    <text evidence="1 7">Belongs to the Lgt family.</text>
</comment>
<dbReference type="Proteomes" id="UP000479756">
    <property type="component" value="Unassembled WGS sequence"/>
</dbReference>
<reference evidence="9 10" key="1">
    <citation type="journal article" date="2014" name="Int. J. Syst. Evol. Microbiol.">
        <title>Description of Galbitalea soli gen. nov., sp. nov., and Frondihabitans sucicola sp. nov.</title>
        <authorList>
            <person name="Kim S.J."/>
            <person name="Lim J.M."/>
            <person name="Ahn J.H."/>
            <person name="Weon H.Y."/>
            <person name="Hamada M."/>
            <person name="Suzuki K."/>
            <person name="Ahn T.Y."/>
            <person name="Kwon S.W."/>
        </authorList>
    </citation>
    <scope>NUCLEOTIDE SEQUENCE [LARGE SCALE GENOMIC DNA]</scope>
    <source>
        <strain evidence="9 10">NBRC 108727</strain>
    </source>
</reference>
<evidence type="ECO:0000256" key="2">
    <source>
        <dbReference type="ARBA" id="ARBA00022475"/>
    </source>
</evidence>
<organism evidence="9 10">
    <name type="scientific">Galbitalea soli</name>
    <dbReference type="NCBI Taxonomy" id="1268042"/>
    <lineage>
        <taxon>Bacteria</taxon>
        <taxon>Bacillati</taxon>
        <taxon>Actinomycetota</taxon>
        <taxon>Actinomycetes</taxon>
        <taxon>Micrococcales</taxon>
        <taxon>Microbacteriaceae</taxon>
        <taxon>Galbitalea</taxon>
    </lineage>
</organism>
<comment type="caution">
    <text evidence="9">The sequence shown here is derived from an EMBL/GenBank/DDBJ whole genome shotgun (WGS) entry which is preliminary data.</text>
</comment>
<evidence type="ECO:0000256" key="3">
    <source>
        <dbReference type="ARBA" id="ARBA00022679"/>
    </source>
</evidence>
<feature type="transmembrane region" description="Helical" evidence="7">
    <location>
        <begin position="52"/>
        <end position="72"/>
    </location>
</feature>
<dbReference type="HAMAP" id="MF_01147">
    <property type="entry name" value="Lgt"/>
    <property type="match status" value="1"/>
</dbReference>
<sequence length="315" mass="34247">MVVPLGKWFQWAGAAPSLVLNLRSDVLCILVAILVAVLVTNGRLTRRGAEPWLTMDFLLGTGVAGLIGARVWHVATHPDDYFAAGKNLASVLYIWEGGLSIFGALLGGAIGALIVSRLSGLRFWSFADAVVPGLLIGQVIGRLGDWFRQDYFGLPTELPWGLAINRPNDAVPIGLADSTLFQPVFLYEMIWNLIAVVVLLLIERQFRLRWGRLFALYLVAYGAGRIWFESIRIDPTMTVLGLRVNVWAAIALVVVGILLSLAQPRRHPGLEPSVYRPGREWSSNPSALDSDETYSESEDGGDGAAHSPETAATSG</sequence>
<evidence type="ECO:0000256" key="7">
    <source>
        <dbReference type="HAMAP-Rule" id="MF_01147"/>
    </source>
</evidence>
<feature type="transmembrane region" description="Helical" evidence="7">
    <location>
        <begin position="123"/>
        <end position="141"/>
    </location>
</feature>
<dbReference type="AlphaFoldDB" id="A0A7C9PLP8"/>
<feature type="binding site" evidence="7">
    <location>
        <position position="142"/>
    </location>
    <ligand>
        <name>a 1,2-diacyl-sn-glycero-3-phospho-(1'-sn-glycerol)</name>
        <dbReference type="ChEBI" id="CHEBI:64716"/>
    </ligand>
</feature>
<evidence type="ECO:0000256" key="5">
    <source>
        <dbReference type="ARBA" id="ARBA00022989"/>
    </source>
</evidence>